<sequence>MQCGTSTRYRSVSDGEDGVRELRENTAGKTRAEVPQARAAGDELCSADEYVERASEDYDPDQITIAYRRDPIDSRTGCAAGESTVH</sequence>
<feature type="compositionally biased region" description="Basic and acidic residues" evidence="1">
    <location>
        <begin position="11"/>
        <end position="32"/>
    </location>
</feature>
<proteinExistence type="predicted"/>
<evidence type="ECO:0000313" key="3">
    <source>
        <dbReference type="Proteomes" id="UP000638043"/>
    </source>
</evidence>
<keyword evidence="3" id="KW-1185">Reference proteome</keyword>
<dbReference type="Proteomes" id="UP000638043">
    <property type="component" value="Unassembled WGS sequence"/>
</dbReference>
<accession>A0ABQ2MZ49</accession>
<evidence type="ECO:0000256" key="1">
    <source>
        <dbReference type="SAM" id="MobiDB-lite"/>
    </source>
</evidence>
<feature type="compositionally biased region" description="Polar residues" evidence="1">
    <location>
        <begin position="1"/>
        <end position="10"/>
    </location>
</feature>
<feature type="region of interest" description="Disordered" evidence="1">
    <location>
        <begin position="1"/>
        <end position="41"/>
    </location>
</feature>
<comment type="caution">
    <text evidence="2">The sequence shown here is derived from an EMBL/GenBank/DDBJ whole genome shotgun (WGS) entry which is preliminary data.</text>
</comment>
<gene>
    <name evidence="2" type="ORF">GCM10010910_07780</name>
</gene>
<organism evidence="2 3">
    <name type="scientific">Microbacterium nanhaiense</name>
    <dbReference type="NCBI Taxonomy" id="1301026"/>
    <lineage>
        <taxon>Bacteria</taxon>
        <taxon>Bacillati</taxon>
        <taxon>Actinomycetota</taxon>
        <taxon>Actinomycetes</taxon>
        <taxon>Micrococcales</taxon>
        <taxon>Microbacteriaceae</taxon>
        <taxon>Microbacterium</taxon>
    </lineage>
</organism>
<reference evidence="3" key="1">
    <citation type="journal article" date="2019" name="Int. J. Syst. Evol. Microbiol.">
        <title>The Global Catalogue of Microorganisms (GCM) 10K type strain sequencing project: providing services to taxonomists for standard genome sequencing and annotation.</title>
        <authorList>
            <consortium name="The Broad Institute Genomics Platform"/>
            <consortium name="The Broad Institute Genome Sequencing Center for Infectious Disease"/>
            <person name="Wu L."/>
            <person name="Ma J."/>
        </authorList>
    </citation>
    <scope>NUCLEOTIDE SEQUENCE [LARGE SCALE GENOMIC DNA]</scope>
    <source>
        <strain evidence="3">CGMCC 4.7181</strain>
    </source>
</reference>
<evidence type="ECO:0000313" key="2">
    <source>
        <dbReference type="EMBL" id="GGO61005.1"/>
    </source>
</evidence>
<name>A0ABQ2MZ49_9MICO</name>
<dbReference type="EMBL" id="BMMQ01000002">
    <property type="protein sequence ID" value="GGO61005.1"/>
    <property type="molecule type" value="Genomic_DNA"/>
</dbReference>
<protein>
    <submittedName>
        <fullName evidence="2">Uncharacterized protein</fullName>
    </submittedName>
</protein>